<dbReference type="EMBL" id="JAAXPR010000008">
    <property type="protein sequence ID" value="NKZ20388.1"/>
    <property type="molecule type" value="Genomic_DNA"/>
</dbReference>
<comment type="pathway">
    <text evidence="9">Cofactor biosynthesis; coenzyme A biosynthesis; CoA from (R)-pantothenate: step 4/5.</text>
</comment>
<dbReference type="PANTHER" id="PTHR21342">
    <property type="entry name" value="PHOSPHOPANTETHEINE ADENYLYLTRANSFERASE"/>
    <property type="match status" value="1"/>
</dbReference>
<evidence type="ECO:0000256" key="8">
    <source>
        <dbReference type="ARBA" id="ARBA00029346"/>
    </source>
</evidence>
<evidence type="ECO:0000256" key="6">
    <source>
        <dbReference type="ARBA" id="ARBA00022842"/>
    </source>
</evidence>
<evidence type="ECO:0000256" key="3">
    <source>
        <dbReference type="ARBA" id="ARBA00022695"/>
    </source>
</evidence>
<dbReference type="GO" id="GO:0004595">
    <property type="term" value="F:pantetheine-phosphate adenylyltransferase activity"/>
    <property type="evidence" value="ECO:0007669"/>
    <property type="project" value="UniProtKB-UniRule"/>
</dbReference>
<dbReference type="NCBIfam" id="TIGR00125">
    <property type="entry name" value="cyt_tran_rel"/>
    <property type="match status" value="1"/>
</dbReference>
<gene>
    <name evidence="9 11" type="primary">coaD</name>
    <name evidence="11" type="ORF">HF992_05940</name>
</gene>
<keyword evidence="1 9" id="KW-0963">Cytoplasm</keyword>
<dbReference type="Pfam" id="PF01467">
    <property type="entry name" value="CTP_transf_like"/>
    <property type="match status" value="1"/>
</dbReference>
<name>A0A7X6S0P3_9STRE</name>
<feature type="domain" description="Cytidyltransferase-like" evidence="10">
    <location>
        <begin position="7"/>
        <end position="136"/>
    </location>
</feature>
<feature type="binding site" evidence="9">
    <location>
        <begin position="11"/>
        <end position="12"/>
    </location>
    <ligand>
        <name>ATP</name>
        <dbReference type="ChEBI" id="CHEBI:30616"/>
    </ligand>
</feature>
<proteinExistence type="inferred from homology"/>
<dbReference type="NCBIfam" id="TIGR01510">
    <property type="entry name" value="coaD_prev_kdtB"/>
    <property type="match status" value="1"/>
</dbReference>
<dbReference type="CDD" id="cd02163">
    <property type="entry name" value="PPAT"/>
    <property type="match status" value="1"/>
</dbReference>
<feature type="binding site" evidence="9">
    <location>
        <begin position="126"/>
        <end position="132"/>
    </location>
    <ligand>
        <name>ATP</name>
        <dbReference type="ChEBI" id="CHEBI:30616"/>
    </ligand>
</feature>
<keyword evidence="3 9" id="KW-0548">Nucleotidyltransferase</keyword>
<evidence type="ECO:0000313" key="12">
    <source>
        <dbReference type="Proteomes" id="UP000522720"/>
    </source>
</evidence>
<organism evidence="11 12">
    <name type="scientific">Streptococcus ovuberis</name>
    <dbReference type="NCBI Taxonomy" id="1936207"/>
    <lineage>
        <taxon>Bacteria</taxon>
        <taxon>Bacillati</taxon>
        <taxon>Bacillota</taxon>
        <taxon>Bacilli</taxon>
        <taxon>Lactobacillales</taxon>
        <taxon>Streptococcaceae</taxon>
        <taxon>Streptococcus</taxon>
    </lineage>
</organism>
<dbReference type="HAMAP" id="MF_00151">
    <property type="entry name" value="PPAT_bact"/>
    <property type="match status" value="1"/>
</dbReference>
<dbReference type="Gene3D" id="3.40.50.620">
    <property type="entry name" value="HUPs"/>
    <property type="match status" value="1"/>
</dbReference>
<comment type="caution">
    <text evidence="11">The sequence shown here is derived from an EMBL/GenBank/DDBJ whole genome shotgun (WGS) entry which is preliminary data.</text>
</comment>
<dbReference type="EC" id="2.7.7.3" evidence="9"/>
<dbReference type="SUPFAM" id="SSF52374">
    <property type="entry name" value="Nucleotidylyl transferase"/>
    <property type="match status" value="1"/>
</dbReference>
<keyword evidence="6 9" id="KW-0460">Magnesium</keyword>
<dbReference type="RefSeq" id="WP_168549141.1">
    <property type="nucleotide sequence ID" value="NZ_JAAXPR010000008.1"/>
</dbReference>
<dbReference type="GO" id="GO:0005524">
    <property type="term" value="F:ATP binding"/>
    <property type="evidence" value="ECO:0007669"/>
    <property type="project" value="UniProtKB-KW"/>
</dbReference>
<evidence type="ECO:0000256" key="4">
    <source>
        <dbReference type="ARBA" id="ARBA00022741"/>
    </source>
</evidence>
<feature type="binding site" evidence="9">
    <location>
        <position position="90"/>
    </location>
    <ligand>
        <name>substrate</name>
    </ligand>
</feature>
<protein>
    <recommendedName>
        <fullName evidence="9">Phosphopantetheine adenylyltransferase</fullName>
        <ecNumber evidence="9">2.7.7.3</ecNumber>
    </recommendedName>
    <alternativeName>
        <fullName evidence="9">Dephospho-CoA pyrophosphorylase</fullName>
    </alternativeName>
    <alternativeName>
        <fullName evidence="9">Pantetheine-phosphate adenylyltransferase</fullName>
        <shortName evidence="9">PPAT</shortName>
    </alternativeName>
</protein>
<evidence type="ECO:0000259" key="10">
    <source>
        <dbReference type="Pfam" id="PF01467"/>
    </source>
</evidence>
<feature type="binding site" evidence="9">
    <location>
        <position position="11"/>
    </location>
    <ligand>
        <name>substrate</name>
    </ligand>
</feature>
<evidence type="ECO:0000256" key="2">
    <source>
        <dbReference type="ARBA" id="ARBA00022679"/>
    </source>
</evidence>
<dbReference type="Proteomes" id="UP000522720">
    <property type="component" value="Unassembled WGS sequence"/>
</dbReference>
<dbReference type="UniPathway" id="UPA00241">
    <property type="reaction ID" value="UER00355"/>
</dbReference>
<keyword evidence="5 9" id="KW-0067">ATP-binding</keyword>
<evidence type="ECO:0000313" key="11">
    <source>
        <dbReference type="EMBL" id="NKZ20388.1"/>
    </source>
</evidence>
<comment type="similarity">
    <text evidence="9">Belongs to the bacterial CoaD family.</text>
</comment>
<dbReference type="PANTHER" id="PTHR21342:SF1">
    <property type="entry name" value="PHOSPHOPANTETHEINE ADENYLYLTRANSFERASE"/>
    <property type="match status" value="1"/>
</dbReference>
<evidence type="ECO:0000256" key="9">
    <source>
        <dbReference type="HAMAP-Rule" id="MF_00151"/>
    </source>
</evidence>
<dbReference type="PRINTS" id="PR01020">
    <property type="entry name" value="LPSBIOSNTHSS"/>
</dbReference>
<feature type="binding site" evidence="9">
    <location>
        <position position="43"/>
    </location>
    <ligand>
        <name>substrate</name>
    </ligand>
</feature>
<keyword evidence="12" id="KW-1185">Reference proteome</keyword>
<dbReference type="GO" id="GO:0015937">
    <property type="term" value="P:coenzyme A biosynthetic process"/>
    <property type="evidence" value="ECO:0007669"/>
    <property type="project" value="UniProtKB-UniRule"/>
</dbReference>
<comment type="subcellular location">
    <subcellularLocation>
        <location evidence="9">Cytoplasm</location>
    </subcellularLocation>
</comment>
<evidence type="ECO:0000256" key="1">
    <source>
        <dbReference type="ARBA" id="ARBA00022490"/>
    </source>
</evidence>
<accession>A0A7X6S0P3</accession>
<comment type="subunit">
    <text evidence="9">Homohexamer.</text>
</comment>
<feature type="binding site" evidence="9">
    <location>
        <position position="76"/>
    </location>
    <ligand>
        <name>substrate</name>
    </ligand>
</feature>
<feature type="binding site" evidence="9">
    <location>
        <position position="101"/>
    </location>
    <ligand>
        <name>ATP</name>
        <dbReference type="ChEBI" id="CHEBI:30616"/>
    </ligand>
</feature>
<keyword evidence="4 9" id="KW-0547">Nucleotide-binding</keyword>
<sequence length="162" mass="18638">MTRKIGLFTGSFDPVTLGHMDIIERASQLFDQLFVGVFYNRHKNGLVPIDQRVEWLEQLTERLGNVEVLVSTEELVVEVARRHQVTHLVRGLRGSQDLEYEASFDFYNRNLAPELDTVYLLAKPDYKYVSSSGVRELLAFKADFSAYVPALVQKELERKSDQ</sequence>
<keyword evidence="7 9" id="KW-0173">Coenzyme A biosynthesis</keyword>
<keyword evidence="2 9" id="KW-0808">Transferase</keyword>
<dbReference type="InterPro" id="IPR004821">
    <property type="entry name" value="Cyt_trans-like"/>
</dbReference>
<reference evidence="11 12" key="1">
    <citation type="submission" date="2020-04" db="EMBL/GenBank/DDBJ databases">
        <title>MicrobeNet Type strains.</title>
        <authorList>
            <person name="Nicholson A.C."/>
        </authorList>
    </citation>
    <scope>NUCLEOTIDE SEQUENCE [LARGE SCALE GENOMIC DNA]</scope>
    <source>
        <strain evidence="11 12">CCUG 69612</strain>
    </source>
</reference>
<dbReference type="InterPro" id="IPR014729">
    <property type="entry name" value="Rossmann-like_a/b/a_fold"/>
</dbReference>
<evidence type="ECO:0000256" key="5">
    <source>
        <dbReference type="ARBA" id="ARBA00022840"/>
    </source>
</evidence>
<dbReference type="GO" id="GO:0005737">
    <property type="term" value="C:cytoplasm"/>
    <property type="evidence" value="ECO:0007669"/>
    <property type="project" value="UniProtKB-SubCell"/>
</dbReference>
<feature type="binding site" evidence="9">
    <location>
        <position position="19"/>
    </location>
    <ligand>
        <name>ATP</name>
        <dbReference type="ChEBI" id="CHEBI:30616"/>
    </ligand>
</feature>
<evidence type="ECO:0000256" key="7">
    <source>
        <dbReference type="ARBA" id="ARBA00022993"/>
    </source>
</evidence>
<dbReference type="InterPro" id="IPR001980">
    <property type="entry name" value="PPAT"/>
</dbReference>
<comment type="catalytic activity">
    <reaction evidence="8 9">
        <text>(R)-4'-phosphopantetheine + ATP + H(+) = 3'-dephospho-CoA + diphosphate</text>
        <dbReference type="Rhea" id="RHEA:19801"/>
        <dbReference type="ChEBI" id="CHEBI:15378"/>
        <dbReference type="ChEBI" id="CHEBI:30616"/>
        <dbReference type="ChEBI" id="CHEBI:33019"/>
        <dbReference type="ChEBI" id="CHEBI:57328"/>
        <dbReference type="ChEBI" id="CHEBI:61723"/>
        <dbReference type="EC" id="2.7.7.3"/>
    </reaction>
</comment>
<dbReference type="AlphaFoldDB" id="A0A7X6S0P3"/>
<comment type="function">
    <text evidence="9">Reversibly transfers an adenylyl group from ATP to 4'-phosphopantetheine, yielding dephospho-CoA (dPCoA) and pyrophosphate.</text>
</comment>
<feature type="site" description="Transition state stabilizer" evidence="9">
    <location>
        <position position="19"/>
    </location>
</feature>
<comment type="cofactor">
    <cofactor evidence="9">
        <name>Mg(2+)</name>
        <dbReference type="ChEBI" id="CHEBI:18420"/>
    </cofactor>
</comment>
<feature type="binding site" evidence="9">
    <location>
        <begin position="91"/>
        <end position="93"/>
    </location>
    <ligand>
        <name>ATP</name>
        <dbReference type="ChEBI" id="CHEBI:30616"/>
    </ligand>
</feature>